<reference evidence="1 2" key="1">
    <citation type="submission" date="2018-11" db="EMBL/GenBank/DDBJ databases">
        <title>Erythrobacter spongiae sp. nov., isolated from a marine sponge.</title>
        <authorList>
            <person name="Zhuang L."/>
            <person name="Luo L."/>
        </authorList>
    </citation>
    <scope>NUCLEOTIDE SEQUENCE [LARGE SCALE GENOMIC DNA]</scope>
    <source>
        <strain evidence="1 2">HN-E23</strain>
    </source>
</reference>
<dbReference type="Proteomes" id="UP000275232">
    <property type="component" value="Unassembled WGS sequence"/>
</dbReference>
<dbReference type="RefSeq" id="WP_123879707.1">
    <property type="nucleotide sequence ID" value="NZ_RPFZ01000001.1"/>
</dbReference>
<keyword evidence="2" id="KW-1185">Reference proteome</keyword>
<dbReference type="OrthoDB" id="7391866at2"/>
<gene>
    <name evidence="1" type="ORF">EG799_06765</name>
</gene>
<dbReference type="AlphaFoldDB" id="A0A3N5DKN5"/>
<protein>
    <recommendedName>
        <fullName evidence="3">Amidase</fullName>
    </recommendedName>
</protein>
<evidence type="ECO:0000313" key="1">
    <source>
        <dbReference type="EMBL" id="RPF71345.1"/>
    </source>
</evidence>
<dbReference type="EMBL" id="RPFZ01000001">
    <property type="protein sequence ID" value="RPF71345.1"/>
    <property type="molecule type" value="Genomic_DNA"/>
</dbReference>
<sequence length="115" mass="12286">MATAKRAGSRRGGAWFKALLLVSAVLAGTFWYYRAPIMGLSAAGTAYGAKNACSCRFIAGRSLSSCKDDFIDGMGAIWLSQDEEAKSVTAYVPLVASNTATWREGYGCTLARWEG</sequence>
<name>A0A3N5DKN5_9SPHN</name>
<evidence type="ECO:0000313" key="2">
    <source>
        <dbReference type="Proteomes" id="UP000275232"/>
    </source>
</evidence>
<evidence type="ECO:0008006" key="3">
    <source>
        <dbReference type="Google" id="ProtNLM"/>
    </source>
</evidence>
<proteinExistence type="predicted"/>
<organism evidence="1 2">
    <name type="scientific">Aurantiacibacter spongiae</name>
    <dbReference type="NCBI Taxonomy" id="2488860"/>
    <lineage>
        <taxon>Bacteria</taxon>
        <taxon>Pseudomonadati</taxon>
        <taxon>Pseudomonadota</taxon>
        <taxon>Alphaproteobacteria</taxon>
        <taxon>Sphingomonadales</taxon>
        <taxon>Erythrobacteraceae</taxon>
        <taxon>Aurantiacibacter</taxon>
    </lineage>
</organism>
<comment type="caution">
    <text evidence="1">The sequence shown here is derived from an EMBL/GenBank/DDBJ whole genome shotgun (WGS) entry which is preliminary data.</text>
</comment>
<accession>A0A3N5DKN5</accession>